<dbReference type="NCBIfam" id="TIGR02111">
    <property type="entry name" value="PQQ_syn_pqqC"/>
    <property type="match status" value="1"/>
</dbReference>
<dbReference type="InterPro" id="IPR008792">
    <property type="entry name" value="PQQD"/>
</dbReference>
<feature type="domain" description="Thiaminase-2/PQQC" evidence="7">
    <location>
        <begin position="26"/>
        <end position="226"/>
    </location>
</feature>
<dbReference type="GO" id="GO:0048038">
    <property type="term" value="F:quinone binding"/>
    <property type="evidence" value="ECO:0007669"/>
    <property type="project" value="InterPro"/>
</dbReference>
<comment type="catalytic activity">
    <reaction evidence="6">
        <text>6-(2-amino-2-carboxyethyl)-7,8-dioxo-1,2,3,4,7,8-hexahydroquinoline-2,4-dicarboxylate + 3 O2 = pyrroloquinoline quinone + 2 H2O2 + 2 H2O + H(+)</text>
        <dbReference type="Rhea" id="RHEA:10692"/>
        <dbReference type="ChEBI" id="CHEBI:15377"/>
        <dbReference type="ChEBI" id="CHEBI:15378"/>
        <dbReference type="ChEBI" id="CHEBI:15379"/>
        <dbReference type="ChEBI" id="CHEBI:16240"/>
        <dbReference type="ChEBI" id="CHEBI:58442"/>
        <dbReference type="ChEBI" id="CHEBI:58778"/>
        <dbReference type="EC" id="1.3.3.11"/>
    </reaction>
</comment>
<evidence type="ECO:0000256" key="5">
    <source>
        <dbReference type="ARBA" id="ARBA00023002"/>
    </source>
</evidence>
<name>A0A4P6K3L1_KTERU</name>
<keyword evidence="9" id="KW-1185">Reference proteome</keyword>
<comment type="function">
    <text evidence="6">Ring cyclization and eight-electron oxidation of 3a-(2-amino-2-carboxyethyl)-4,5-dioxo-4,5,6,7,8,9-hexahydroquinoline-7,9-dicarboxylic-acid to PQQ.</text>
</comment>
<dbReference type="UniPathway" id="UPA00539"/>
<dbReference type="GO" id="GO:0018189">
    <property type="term" value="P:pyrroloquinoline quinone biosynthetic process"/>
    <property type="evidence" value="ECO:0007669"/>
    <property type="project" value="UniProtKB-UniRule"/>
</dbReference>
<evidence type="ECO:0000259" key="7">
    <source>
        <dbReference type="Pfam" id="PF03070"/>
    </source>
</evidence>
<dbReference type="EMBL" id="CP035758">
    <property type="protein sequence ID" value="QBD82552.1"/>
    <property type="molecule type" value="Genomic_DNA"/>
</dbReference>
<dbReference type="Gene3D" id="1.10.10.1150">
    <property type="entry name" value="Coenzyme PQQ synthesis protein D (PqqD)"/>
    <property type="match status" value="1"/>
</dbReference>
<accession>A0A4P6K3L1</accession>
<dbReference type="InterPro" id="IPR016084">
    <property type="entry name" value="Haem_Oase-like_multi-hlx"/>
</dbReference>
<evidence type="ECO:0000313" key="9">
    <source>
        <dbReference type="Proteomes" id="UP000290365"/>
    </source>
</evidence>
<dbReference type="SUPFAM" id="SSF48613">
    <property type="entry name" value="Heme oxygenase-like"/>
    <property type="match status" value="1"/>
</dbReference>
<proteinExistence type="inferred from homology"/>
<sequence>MQAASENSAWASDEFVAALYAQSNYYCHRHPFLILMNEGHLKPFQVQRWAANCFYYQACLPLKDAALLSQCPELTVRRIWLQRLVAQDGLAEGQGAIEEWLSLAEAVGLSREEVLDERHVLPGVRFATEAYVTFARTRSWTETAATSLSELFASDLLRESLAAFEYYYSWIDPAGLTYFKTRLRQEQAEARQAIDIVVRHCRTREQQERAVAALKYKCDVLWSILDAIAYAVLDTKEDTAPTDEVTMSSQPHLRAQVRLQWDQTRGKPVLLLADSILILNATAATILSLCDGQHSISAIVAELSRRYNRNVEQDVLAFLARLFQKGVIEYTGFAEA</sequence>
<reference evidence="8 9" key="1">
    <citation type="submission" date="2019-01" db="EMBL/GenBank/DDBJ databases">
        <title>Ktedonosporobacter rubrisoli SCAWS-G2.</title>
        <authorList>
            <person name="Huang Y."/>
            <person name="Yan B."/>
        </authorList>
    </citation>
    <scope>NUCLEOTIDE SEQUENCE [LARGE SCALE GENOMIC DNA]</scope>
    <source>
        <strain evidence="8 9">SCAWS-G2</strain>
    </source>
</reference>
<dbReference type="AlphaFoldDB" id="A0A4P6K3L1"/>
<comment type="pathway">
    <text evidence="1 6">Cofactor biosynthesis; pyrroloquinoline quinone biosynthesis.</text>
</comment>
<dbReference type="Pfam" id="PF05402">
    <property type="entry name" value="PqqD"/>
    <property type="match status" value="1"/>
</dbReference>
<dbReference type="PANTHER" id="PTHR40279">
    <property type="entry name" value="PQQC-LIKE PROTEIN"/>
    <property type="match status" value="1"/>
</dbReference>
<keyword evidence="4 6" id="KW-0884">PQQ biosynthesis</keyword>
<dbReference type="InterPro" id="IPR004305">
    <property type="entry name" value="Thiaminase-2/PQQC"/>
</dbReference>
<evidence type="ECO:0000313" key="8">
    <source>
        <dbReference type="EMBL" id="QBD82552.1"/>
    </source>
</evidence>
<evidence type="ECO:0000256" key="3">
    <source>
        <dbReference type="ARBA" id="ARBA00011741"/>
    </source>
</evidence>
<comment type="pathway">
    <text evidence="2">Cofactor biosynthesis; thiamine diphosphate biosynthesis.</text>
</comment>
<dbReference type="InterPro" id="IPR022479">
    <property type="entry name" value="PqqD_bac"/>
</dbReference>
<dbReference type="Pfam" id="PF03070">
    <property type="entry name" value="TENA_THI-4"/>
    <property type="match status" value="1"/>
</dbReference>
<evidence type="ECO:0000256" key="6">
    <source>
        <dbReference type="HAMAP-Rule" id="MF_00654"/>
    </source>
</evidence>
<dbReference type="OrthoDB" id="9800756at2"/>
<dbReference type="Gene3D" id="1.20.910.10">
    <property type="entry name" value="Heme oxygenase-like"/>
    <property type="match status" value="1"/>
</dbReference>
<dbReference type="Proteomes" id="UP000290365">
    <property type="component" value="Chromosome"/>
</dbReference>
<dbReference type="InterPro" id="IPR041881">
    <property type="entry name" value="PqqD_sf"/>
</dbReference>
<protein>
    <recommendedName>
        <fullName evidence="6">Pyrroloquinoline-quinone synthase</fullName>
        <ecNumber evidence="6">1.3.3.11</ecNumber>
    </recommendedName>
    <alternativeName>
        <fullName evidence="6">Coenzyme PQQ synthesis protein C</fullName>
    </alternativeName>
    <alternativeName>
        <fullName evidence="6">Pyrroloquinoline quinone biosynthesis protein C</fullName>
    </alternativeName>
</protein>
<dbReference type="InterPro" id="IPR039068">
    <property type="entry name" value="PqqC-like"/>
</dbReference>
<dbReference type="EC" id="1.3.3.11" evidence="6"/>
<dbReference type="InterPro" id="IPR011845">
    <property type="entry name" value="PqqC"/>
</dbReference>
<keyword evidence="5 6" id="KW-0560">Oxidoreductase</keyword>
<dbReference type="RefSeq" id="WP_129893621.1">
    <property type="nucleotide sequence ID" value="NZ_CP035758.1"/>
</dbReference>
<gene>
    <name evidence="6 8" type="primary">pqqC</name>
    <name evidence="8" type="ORF">EPA93_43915</name>
</gene>
<comment type="similarity">
    <text evidence="6">Belongs to the PqqC family.</text>
</comment>
<dbReference type="HAMAP" id="MF_00654">
    <property type="entry name" value="PQQ_syn_PqqC"/>
    <property type="match status" value="1"/>
</dbReference>
<dbReference type="KEGG" id="kbs:EPA93_43915"/>
<evidence type="ECO:0000256" key="4">
    <source>
        <dbReference type="ARBA" id="ARBA00022905"/>
    </source>
</evidence>
<dbReference type="PANTHER" id="PTHR40279:SF3">
    <property type="entry name" value="4-AMINOBENZOATE SYNTHASE"/>
    <property type="match status" value="1"/>
</dbReference>
<dbReference type="GO" id="GO:0033732">
    <property type="term" value="F:pyrroloquinoline-quinone synthase activity"/>
    <property type="evidence" value="ECO:0007669"/>
    <property type="project" value="UniProtKB-EC"/>
</dbReference>
<evidence type="ECO:0000256" key="2">
    <source>
        <dbReference type="ARBA" id="ARBA00004948"/>
    </source>
</evidence>
<evidence type="ECO:0000256" key="1">
    <source>
        <dbReference type="ARBA" id="ARBA00004886"/>
    </source>
</evidence>
<dbReference type="NCBIfam" id="TIGR03859">
    <property type="entry name" value="PQQ_PqqD"/>
    <property type="match status" value="1"/>
</dbReference>
<organism evidence="8 9">
    <name type="scientific">Ktedonosporobacter rubrisoli</name>
    <dbReference type="NCBI Taxonomy" id="2509675"/>
    <lineage>
        <taxon>Bacteria</taxon>
        <taxon>Bacillati</taxon>
        <taxon>Chloroflexota</taxon>
        <taxon>Ktedonobacteria</taxon>
        <taxon>Ktedonobacterales</taxon>
        <taxon>Ktedonosporobacteraceae</taxon>
        <taxon>Ktedonosporobacter</taxon>
    </lineage>
</organism>
<comment type="subunit">
    <text evidence="3">Monomer. Interacts with PqqE.</text>
</comment>